<dbReference type="PANTHER" id="PTHR24124">
    <property type="entry name" value="ANKYRIN REPEAT FAMILY A"/>
    <property type="match status" value="1"/>
</dbReference>
<organism evidence="4 5">
    <name type="scientific">Aspergillus udagawae</name>
    <dbReference type="NCBI Taxonomy" id="91492"/>
    <lineage>
        <taxon>Eukaryota</taxon>
        <taxon>Fungi</taxon>
        <taxon>Dikarya</taxon>
        <taxon>Ascomycota</taxon>
        <taxon>Pezizomycotina</taxon>
        <taxon>Eurotiomycetes</taxon>
        <taxon>Eurotiomycetidae</taxon>
        <taxon>Eurotiales</taxon>
        <taxon>Aspergillaceae</taxon>
        <taxon>Aspergillus</taxon>
        <taxon>Aspergillus subgen. Fumigati</taxon>
    </lineage>
</organism>
<dbReference type="EMBL" id="BLKC01000022">
    <property type="protein sequence ID" value="GFF34099.1"/>
    <property type="molecule type" value="Genomic_DNA"/>
</dbReference>
<dbReference type="AlphaFoldDB" id="A0A8H3RQN4"/>
<feature type="repeat" description="ANK" evidence="3">
    <location>
        <begin position="151"/>
        <end position="183"/>
    </location>
</feature>
<feature type="repeat" description="ANK" evidence="3">
    <location>
        <begin position="251"/>
        <end position="283"/>
    </location>
</feature>
<reference evidence="4 5" key="1">
    <citation type="submission" date="2020-01" db="EMBL/GenBank/DDBJ databases">
        <title>Draft genome sequence of Aspergillus udagawae IFM 46972.</title>
        <authorList>
            <person name="Takahashi H."/>
            <person name="Yaguchi T."/>
        </authorList>
    </citation>
    <scope>NUCLEOTIDE SEQUENCE [LARGE SCALE GENOMIC DNA]</scope>
    <source>
        <strain evidence="4 5">IFM 46972</strain>
    </source>
</reference>
<feature type="repeat" description="ANK" evidence="3">
    <location>
        <begin position="184"/>
        <end position="216"/>
    </location>
</feature>
<dbReference type="Pfam" id="PF12796">
    <property type="entry name" value="Ank_2"/>
    <property type="match status" value="1"/>
</dbReference>
<evidence type="ECO:0000256" key="1">
    <source>
        <dbReference type="ARBA" id="ARBA00022737"/>
    </source>
</evidence>
<dbReference type="PROSITE" id="PS50297">
    <property type="entry name" value="ANK_REP_REGION"/>
    <property type="match status" value="4"/>
</dbReference>
<dbReference type="InterPro" id="IPR002110">
    <property type="entry name" value="Ankyrin_rpt"/>
</dbReference>
<dbReference type="SMART" id="SM00248">
    <property type="entry name" value="ANK"/>
    <property type="match status" value="7"/>
</dbReference>
<dbReference type="PROSITE" id="PS50088">
    <property type="entry name" value="ANK_REPEAT"/>
    <property type="match status" value="5"/>
</dbReference>
<dbReference type="Gene3D" id="1.25.40.20">
    <property type="entry name" value="Ankyrin repeat-containing domain"/>
    <property type="match status" value="3"/>
</dbReference>
<keyword evidence="1" id="KW-0677">Repeat</keyword>
<sequence length="383" mass="42846">MLLRMSNSIPRSAEVFKYAANGDILGLQSLFDLGKASPFDVCSVKGQSALRYAVSKNQLDVCEFLLQKQADPFLEDRTNLCAFDIAWNKIFSGKASRDMQARLQALFLKTDRLEQRGFSKLHQGILGLRHVNLEEELRFSSRTAINQKDADGRTAVSWAAWRGDIDAVELFTKYGSDIKIPSKRQIAPIHYALESGSASVVQFLLNAGADPNHPSDEGLTPLHWLIATHDRPDLVQLLVEYGSALNCGDFTGTTPLMTAVQHNCPRSVRKLIEQGANLEEEDEEGWTALNLAIFMNRHECLKILLDAQANCEHITSDGSSILHFAAENADLKTMQSLVRRSSHLHFPIDSKRQEDGLTALELAEERTVTDEWQLMFLKLCQCT</sequence>
<feature type="repeat" description="ANK" evidence="3">
    <location>
        <begin position="217"/>
        <end position="250"/>
    </location>
</feature>
<dbReference type="InterPro" id="IPR036770">
    <property type="entry name" value="Ankyrin_rpt-contain_sf"/>
</dbReference>
<gene>
    <name evidence="4" type="ORF">IFM46972_04119</name>
</gene>
<proteinExistence type="predicted"/>
<protein>
    <submittedName>
        <fullName evidence="4">Isoform Er16 of ankyrin-1</fullName>
    </submittedName>
</protein>
<dbReference type="Proteomes" id="UP000465221">
    <property type="component" value="Unassembled WGS sequence"/>
</dbReference>
<dbReference type="GO" id="GO:0010468">
    <property type="term" value="P:regulation of gene expression"/>
    <property type="evidence" value="ECO:0007669"/>
    <property type="project" value="TreeGrafter"/>
</dbReference>
<comment type="caution">
    <text evidence="4">The sequence shown here is derived from an EMBL/GenBank/DDBJ whole genome shotgun (WGS) entry which is preliminary data.</text>
</comment>
<dbReference type="GO" id="GO:0005634">
    <property type="term" value="C:nucleus"/>
    <property type="evidence" value="ECO:0007669"/>
    <property type="project" value="TreeGrafter"/>
</dbReference>
<keyword evidence="2 3" id="KW-0040">ANK repeat</keyword>
<evidence type="ECO:0000256" key="2">
    <source>
        <dbReference type="ARBA" id="ARBA00023043"/>
    </source>
</evidence>
<evidence type="ECO:0000313" key="5">
    <source>
        <dbReference type="Proteomes" id="UP000465221"/>
    </source>
</evidence>
<accession>A0A8H3RQN4</accession>
<dbReference type="Pfam" id="PF00023">
    <property type="entry name" value="Ank"/>
    <property type="match status" value="2"/>
</dbReference>
<feature type="repeat" description="ANK" evidence="3">
    <location>
        <begin position="45"/>
        <end position="77"/>
    </location>
</feature>
<evidence type="ECO:0000256" key="3">
    <source>
        <dbReference type="PROSITE-ProRule" id="PRU00023"/>
    </source>
</evidence>
<evidence type="ECO:0000313" key="4">
    <source>
        <dbReference type="EMBL" id="GFF34099.1"/>
    </source>
</evidence>
<dbReference type="PANTHER" id="PTHR24124:SF14">
    <property type="entry name" value="CHROMOSOME UNDETERMINED SCAFFOLD_25, WHOLE GENOME SHOTGUN SEQUENCE"/>
    <property type="match status" value="1"/>
</dbReference>
<name>A0A8H3RQN4_9EURO</name>
<dbReference type="SUPFAM" id="SSF48403">
    <property type="entry name" value="Ankyrin repeat"/>
    <property type="match status" value="2"/>
</dbReference>